<dbReference type="SUPFAM" id="SSF56655">
    <property type="entry name" value="Carbohydrate phosphatase"/>
    <property type="match status" value="1"/>
</dbReference>
<dbReference type="GO" id="GO:0008441">
    <property type="term" value="F:3'(2'),5'-bisphosphate nucleotidase activity"/>
    <property type="evidence" value="ECO:0007669"/>
    <property type="project" value="UniProtKB-UniRule"/>
</dbReference>
<evidence type="ECO:0000256" key="9">
    <source>
        <dbReference type="HAMAP-Rule" id="MF_02095"/>
    </source>
</evidence>
<keyword evidence="3 9" id="KW-1003">Cell membrane</keyword>
<feature type="binding site" evidence="10">
    <location>
        <position position="72"/>
    </location>
    <ligand>
        <name>Mg(2+)</name>
        <dbReference type="ChEBI" id="CHEBI:18420"/>
        <label>1</label>
        <note>catalytic</note>
    </ligand>
</feature>
<sequence>MENVVSRELLDKVIAISVEAGEAILEVYNASGELEVDTKSDDSPVTAADLAAHKILEPALAQLLDGLPVLSEEGEMPAYAERSQWDRYWIIDPLDGTKEFIRRNGEFTVNVALIENGEPVLGVVHVPVLDITYAGAKTLGAIKRDASGEKSIAVRTMQPRLDDKQPIEIVASRSHGAGAVDALLERIEGSLGETGLKNMGSSLKLCLVAEGAADLYPRLALTCEWDTAAAQAVVEAAGGIVVDDKFDLLRYNQKDELLNPFFYVIGDKSFAWKSLLLGE</sequence>
<evidence type="ECO:0000256" key="4">
    <source>
        <dbReference type="ARBA" id="ARBA00022519"/>
    </source>
</evidence>
<dbReference type="STRING" id="260552.Mag101_16745"/>
<dbReference type="Proteomes" id="UP000188219">
    <property type="component" value="Chromosome"/>
</dbReference>
<keyword evidence="4 9" id="KW-0997">Cell inner membrane</keyword>
<keyword evidence="7 9" id="KW-0460">Magnesium</keyword>
<comment type="similarity">
    <text evidence="2 9">Belongs to the inositol monophosphatase superfamily. CysQ family.</text>
</comment>
<feature type="binding site" evidence="10">
    <location>
        <position position="95"/>
    </location>
    <ligand>
        <name>Mg(2+)</name>
        <dbReference type="ChEBI" id="CHEBI:18420"/>
        <label>1</label>
        <note>catalytic</note>
    </ligand>
</feature>
<dbReference type="GO" id="GO:0046854">
    <property type="term" value="P:phosphatidylinositol phosphate biosynthetic process"/>
    <property type="evidence" value="ECO:0007669"/>
    <property type="project" value="InterPro"/>
</dbReference>
<dbReference type="PRINTS" id="PR00377">
    <property type="entry name" value="IMPHPHTASES"/>
</dbReference>
<feature type="binding site" evidence="9">
    <location>
        <begin position="94"/>
        <end position="97"/>
    </location>
    <ligand>
        <name>substrate</name>
    </ligand>
</feature>
<dbReference type="FunFam" id="3.30.540.10:FF:000007">
    <property type="entry name" value="3'(2'),5'-bisphosphate nucleotidase CysQ"/>
    <property type="match status" value="1"/>
</dbReference>
<evidence type="ECO:0000256" key="7">
    <source>
        <dbReference type="ARBA" id="ARBA00022842"/>
    </source>
</evidence>
<keyword evidence="8 9" id="KW-0472">Membrane</keyword>
<proteinExistence type="inferred from homology"/>
<accession>A0A1Q2M8W4</accession>
<keyword evidence="6 9" id="KW-0378">Hydrolase</keyword>
<dbReference type="eggNOG" id="COG1218">
    <property type="taxonomic scope" value="Bacteria"/>
</dbReference>
<dbReference type="GO" id="GO:0000287">
    <property type="term" value="F:magnesium ion binding"/>
    <property type="evidence" value="ECO:0007669"/>
    <property type="project" value="UniProtKB-UniRule"/>
</dbReference>
<dbReference type="RefSeq" id="WP_077407579.1">
    <property type="nucleotide sequence ID" value="NZ_CP019650.1"/>
</dbReference>
<feature type="binding site" evidence="9">
    <location>
        <position position="92"/>
    </location>
    <ligand>
        <name>Mg(2+)</name>
        <dbReference type="ChEBI" id="CHEBI:18420"/>
        <label>2</label>
    </ligand>
</feature>
<evidence type="ECO:0000256" key="6">
    <source>
        <dbReference type="ARBA" id="ARBA00022801"/>
    </source>
</evidence>
<feature type="binding site" evidence="9">
    <location>
        <position position="226"/>
    </location>
    <ligand>
        <name>Mg(2+)</name>
        <dbReference type="ChEBI" id="CHEBI:18420"/>
        <label>2</label>
    </ligand>
</feature>
<evidence type="ECO:0000313" key="12">
    <source>
        <dbReference type="Proteomes" id="UP000188219"/>
    </source>
</evidence>
<dbReference type="InterPro" id="IPR020583">
    <property type="entry name" value="Inositol_monoP_metal-BS"/>
</dbReference>
<dbReference type="PANTHER" id="PTHR43028:SF5">
    <property type="entry name" value="3'(2'),5'-BISPHOSPHATE NUCLEOTIDASE 1"/>
    <property type="match status" value="1"/>
</dbReference>
<dbReference type="InterPro" id="IPR020550">
    <property type="entry name" value="Inositol_monophosphatase_CS"/>
</dbReference>
<dbReference type="AlphaFoldDB" id="A0A1Q2M8W4"/>
<dbReference type="Gene3D" id="3.40.190.80">
    <property type="match status" value="1"/>
</dbReference>
<dbReference type="Gene3D" id="3.30.540.10">
    <property type="entry name" value="Fructose-1,6-Bisphosphatase, subunit A, domain 1"/>
    <property type="match status" value="1"/>
</dbReference>
<comment type="catalytic activity">
    <reaction evidence="1 9">
        <text>adenosine 3',5'-bisphosphate + H2O = AMP + phosphate</text>
        <dbReference type="Rhea" id="RHEA:10040"/>
        <dbReference type="ChEBI" id="CHEBI:15377"/>
        <dbReference type="ChEBI" id="CHEBI:43474"/>
        <dbReference type="ChEBI" id="CHEBI:58343"/>
        <dbReference type="ChEBI" id="CHEBI:456215"/>
        <dbReference type="EC" id="3.1.3.7"/>
    </reaction>
</comment>
<dbReference type="CDD" id="cd01638">
    <property type="entry name" value="CysQ"/>
    <property type="match status" value="1"/>
</dbReference>
<dbReference type="EC" id="3.1.3.7" evidence="9"/>
<dbReference type="EMBL" id="CP019650">
    <property type="protein sequence ID" value="AQQ69090.1"/>
    <property type="molecule type" value="Genomic_DNA"/>
</dbReference>
<dbReference type="GO" id="GO:0050427">
    <property type="term" value="P:3'-phosphoadenosine 5'-phosphosulfate metabolic process"/>
    <property type="evidence" value="ECO:0007669"/>
    <property type="project" value="TreeGrafter"/>
</dbReference>
<feature type="binding site" evidence="9">
    <location>
        <position position="92"/>
    </location>
    <ligand>
        <name>Mg(2+)</name>
        <dbReference type="ChEBI" id="CHEBI:18420"/>
        <label>1</label>
    </ligand>
</feature>
<dbReference type="Pfam" id="PF00459">
    <property type="entry name" value="Inositol_P"/>
    <property type="match status" value="1"/>
</dbReference>
<feature type="binding site" evidence="9">
    <location>
        <position position="72"/>
    </location>
    <ligand>
        <name>substrate</name>
    </ligand>
</feature>
<dbReference type="InterPro" id="IPR006240">
    <property type="entry name" value="CysQ"/>
</dbReference>
<evidence type="ECO:0000256" key="10">
    <source>
        <dbReference type="PIRSR" id="PIRSR600760-2"/>
    </source>
</evidence>
<dbReference type="HAMAP" id="MF_02095">
    <property type="entry name" value="CysQ"/>
    <property type="match status" value="1"/>
</dbReference>
<dbReference type="PROSITE" id="PS00629">
    <property type="entry name" value="IMP_1"/>
    <property type="match status" value="1"/>
</dbReference>
<keyword evidence="5 9" id="KW-0479">Metal-binding</keyword>
<evidence type="ECO:0000256" key="1">
    <source>
        <dbReference type="ARBA" id="ARBA00001625"/>
    </source>
</evidence>
<dbReference type="KEGG" id="maga:Mag101_16745"/>
<feature type="binding site" evidence="10">
    <location>
        <position position="226"/>
    </location>
    <ligand>
        <name>Mg(2+)</name>
        <dbReference type="ChEBI" id="CHEBI:18420"/>
        <label>1</label>
        <note>catalytic</note>
    </ligand>
</feature>
<dbReference type="OrthoDB" id="9785695at2"/>
<dbReference type="InterPro" id="IPR050725">
    <property type="entry name" value="CysQ/Inositol_MonoPase"/>
</dbReference>
<name>A0A1Q2M8W4_9GAMM</name>
<comment type="subcellular location">
    <subcellularLocation>
        <location evidence="9">Cell inner membrane</location>
        <topology evidence="9">Peripheral membrane protein</topology>
        <orientation evidence="9">Cytoplasmic side</orientation>
    </subcellularLocation>
</comment>
<dbReference type="GO" id="GO:0000103">
    <property type="term" value="P:sulfate assimilation"/>
    <property type="evidence" value="ECO:0007669"/>
    <property type="project" value="TreeGrafter"/>
</dbReference>
<keyword evidence="12" id="KW-1185">Reference proteome</keyword>
<reference evidence="11" key="1">
    <citation type="submission" date="2017-02" db="EMBL/GenBank/DDBJ databases">
        <title>Genome of Microbulbifer agarilyticus GP101.</title>
        <authorList>
            <person name="Jung J."/>
            <person name="Bae S.S."/>
            <person name="Baek K."/>
        </authorList>
    </citation>
    <scope>NUCLEOTIDE SEQUENCE [LARGE SCALE GENOMIC DNA]</scope>
    <source>
        <strain evidence="11">GP101</strain>
    </source>
</reference>
<feature type="binding site" evidence="9">
    <location>
        <position position="94"/>
    </location>
    <ligand>
        <name>Mg(2+)</name>
        <dbReference type="ChEBI" id="CHEBI:18420"/>
        <label>1</label>
    </ligand>
</feature>
<dbReference type="PANTHER" id="PTHR43028">
    <property type="entry name" value="3'(2'),5'-BISPHOSPHATE NUCLEOTIDASE 1"/>
    <property type="match status" value="1"/>
</dbReference>
<feature type="binding site" evidence="9">
    <location>
        <position position="72"/>
    </location>
    <ligand>
        <name>Mg(2+)</name>
        <dbReference type="ChEBI" id="CHEBI:18420"/>
        <label>1</label>
    </ligand>
</feature>
<comment type="function">
    <text evidence="9">Converts adenosine-3',5'-bisphosphate (PAP) to AMP.</text>
</comment>
<feature type="binding site" evidence="10">
    <location>
        <position position="94"/>
    </location>
    <ligand>
        <name>Mg(2+)</name>
        <dbReference type="ChEBI" id="CHEBI:18420"/>
        <label>1</label>
        <note>catalytic</note>
    </ligand>
</feature>
<feature type="binding site" evidence="10">
    <location>
        <position position="92"/>
    </location>
    <ligand>
        <name>Mg(2+)</name>
        <dbReference type="ChEBI" id="CHEBI:18420"/>
        <label>1</label>
        <note>catalytic</note>
    </ligand>
</feature>
<evidence type="ECO:0000313" key="11">
    <source>
        <dbReference type="EMBL" id="AQQ69090.1"/>
    </source>
</evidence>
<evidence type="ECO:0000256" key="2">
    <source>
        <dbReference type="ARBA" id="ARBA00005289"/>
    </source>
</evidence>
<protein>
    <recommendedName>
        <fullName evidence="9">3'(2'),5'-bisphosphate nucleotidase CysQ</fullName>
        <ecNumber evidence="9">3.1.3.7</ecNumber>
    </recommendedName>
    <alternativeName>
        <fullName evidence="9">3'(2'),5-bisphosphonucleoside 3'(2')-phosphohydrolase</fullName>
    </alternativeName>
    <alternativeName>
        <fullName evidence="9">3'-phosphoadenosine 5'-phosphate phosphatase</fullName>
        <shortName evidence="9">PAP phosphatase</shortName>
    </alternativeName>
</protein>
<organism evidence="11 12">
    <name type="scientific">Microbulbifer agarilyticus</name>
    <dbReference type="NCBI Taxonomy" id="260552"/>
    <lineage>
        <taxon>Bacteria</taxon>
        <taxon>Pseudomonadati</taxon>
        <taxon>Pseudomonadota</taxon>
        <taxon>Gammaproteobacteria</taxon>
        <taxon>Cellvibrionales</taxon>
        <taxon>Microbulbiferaceae</taxon>
        <taxon>Microbulbifer</taxon>
    </lineage>
</organism>
<evidence type="ECO:0000256" key="3">
    <source>
        <dbReference type="ARBA" id="ARBA00022475"/>
    </source>
</evidence>
<dbReference type="PROSITE" id="PS00630">
    <property type="entry name" value="IMP_2"/>
    <property type="match status" value="1"/>
</dbReference>
<dbReference type="InterPro" id="IPR000760">
    <property type="entry name" value="Inositol_monophosphatase-like"/>
</dbReference>
<dbReference type="NCBIfam" id="TIGR01331">
    <property type="entry name" value="bisphos_cysQ"/>
    <property type="match status" value="1"/>
</dbReference>
<gene>
    <name evidence="9" type="primary">cysQ</name>
    <name evidence="11" type="ORF">Mag101_16745</name>
</gene>
<feature type="binding site" evidence="9">
    <location>
        <position position="226"/>
    </location>
    <ligand>
        <name>substrate</name>
    </ligand>
</feature>
<evidence type="ECO:0000256" key="8">
    <source>
        <dbReference type="ARBA" id="ARBA00023136"/>
    </source>
</evidence>
<comment type="cofactor">
    <cofactor evidence="9 10">
        <name>Mg(2+)</name>
        <dbReference type="ChEBI" id="CHEBI:18420"/>
    </cofactor>
</comment>
<dbReference type="GO" id="GO:0005886">
    <property type="term" value="C:plasma membrane"/>
    <property type="evidence" value="ECO:0007669"/>
    <property type="project" value="UniProtKB-SubCell"/>
</dbReference>
<feature type="binding site" evidence="9">
    <location>
        <position position="95"/>
    </location>
    <ligand>
        <name>Mg(2+)</name>
        <dbReference type="ChEBI" id="CHEBI:18420"/>
        <label>2</label>
    </ligand>
</feature>
<evidence type="ECO:0000256" key="5">
    <source>
        <dbReference type="ARBA" id="ARBA00022723"/>
    </source>
</evidence>